<proteinExistence type="predicted"/>
<dbReference type="OrthoDB" id="5141738at2759"/>
<dbReference type="EMBL" id="CACRXK020000432">
    <property type="protein sequence ID" value="CAB3981833.1"/>
    <property type="molecule type" value="Genomic_DNA"/>
</dbReference>
<protein>
    <submittedName>
        <fullName evidence="5">Solute carrier family 22 member 15-like</fullName>
    </submittedName>
</protein>
<evidence type="ECO:0000256" key="4">
    <source>
        <dbReference type="ARBA" id="ARBA00023136"/>
    </source>
</evidence>
<dbReference type="AlphaFoldDB" id="A0A6S7FWG8"/>
<dbReference type="GO" id="GO:0016020">
    <property type="term" value="C:membrane"/>
    <property type="evidence" value="ECO:0007669"/>
    <property type="project" value="UniProtKB-SubCell"/>
</dbReference>
<reference evidence="5" key="1">
    <citation type="submission" date="2020-04" db="EMBL/GenBank/DDBJ databases">
        <authorList>
            <person name="Alioto T."/>
            <person name="Alioto T."/>
            <person name="Gomez Garrido J."/>
        </authorList>
    </citation>
    <scope>NUCLEOTIDE SEQUENCE</scope>
    <source>
        <strain evidence="5">A484AB</strain>
    </source>
</reference>
<dbReference type="Proteomes" id="UP001152795">
    <property type="component" value="Unassembled WGS sequence"/>
</dbReference>
<keyword evidence="2" id="KW-0812">Transmembrane</keyword>
<name>A0A6S7FWG8_PARCT</name>
<evidence type="ECO:0000256" key="1">
    <source>
        <dbReference type="ARBA" id="ARBA00004141"/>
    </source>
</evidence>
<dbReference type="PROSITE" id="PS00216">
    <property type="entry name" value="SUGAR_TRANSPORT_1"/>
    <property type="match status" value="1"/>
</dbReference>
<sequence>MMEFDHVLRIIGEFGSYQKRLYILVNLAIIPAAFQMLMNIFIAREPQWSCSGLNSTQTCPTEGQPCETIRYTSSYTSIASEWNLICGDAYKVELSQSIFMIGALVGGLVLGMFADKYGRRPSWCISYILMVLGGVATAFSPSLNILYISRLVAGIGTGGALLSGFVLVTELIGPSYRGITGALSSCFFTFGQMLLPAFAYFLQDWRKLSFILSLVGVIFTFFIRLQRVLNAAARVVCLIPKFDHITPVLIGLHWLPVRYRVIFKILLLVYKALHANAPPYISDLLTPKHIGCYSLRSNEQYLLIVPKTMRKTFGDRAFAKAGPFLWNELSADIREASTVETFKSRLKTFLFKKAFYL</sequence>
<dbReference type="PANTHER" id="PTHR24064">
    <property type="entry name" value="SOLUTE CARRIER FAMILY 22 MEMBER"/>
    <property type="match status" value="1"/>
</dbReference>
<evidence type="ECO:0000313" key="6">
    <source>
        <dbReference type="Proteomes" id="UP001152795"/>
    </source>
</evidence>
<dbReference type="InterPro" id="IPR011701">
    <property type="entry name" value="MFS"/>
</dbReference>
<gene>
    <name evidence="5" type="ORF">PACLA_8A039503</name>
</gene>
<dbReference type="SUPFAM" id="SSF103473">
    <property type="entry name" value="MFS general substrate transporter"/>
    <property type="match status" value="1"/>
</dbReference>
<dbReference type="InterPro" id="IPR005829">
    <property type="entry name" value="Sugar_transporter_CS"/>
</dbReference>
<keyword evidence="4" id="KW-0472">Membrane</keyword>
<comment type="caution">
    <text evidence="5">The sequence shown here is derived from an EMBL/GenBank/DDBJ whole genome shotgun (WGS) entry which is preliminary data.</text>
</comment>
<keyword evidence="6" id="KW-1185">Reference proteome</keyword>
<comment type="subcellular location">
    <subcellularLocation>
        <location evidence="1">Membrane</location>
        <topology evidence="1">Multi-pass membrane protein</topology>
    </subcellularLocation>
</comment>
<evidence type="ECO:0000256" key="2">
    <source>
        <dbReference type="ARBA" id="ARBA00022692"/>
    </source>
</evidence>
<dbReference type="PROSITE" id="PS00217">
    <property type="entry name" value="SUGAR_TRANSPORT_2"/>
    <property type="match status" value="1"/>
</dbReference>
<evidence type="ECO:0000256" key="3">
    <source>
        <dbReference type="ARBA" id="ARBA00022989"/>
    </source>
</evidence>
<dbReference type="GO" id="GO:0022857">
    <property type="term" value="F:transmembrane transporter activity"/>
    <property type="evidence" value="ECO:0007669"/>
    <property type="project" value="InterPro"/>
</dbReference>
<dbReference type="InterPro" id="IPR036259">
    <property type="entry name" value="MFS_trans_sf"/>
</dbReference>
<dbReference type="Gene3D" id="1.20.1250.20">
    <property type="entry name" value="MFS general substrate transporter like domains"/>
    <property type="match status" value="1"/>
</dbReference>
<evidence type="ECO:0000313" key="5">
    <source>
        <dbReference type="EMBL" id="CAB3981833.1"/>
    </source>
</evidence>
<accession>A0A6S7FWG8</accession>
<dbReference type="Pfam" id="PF07690">
    <property type="entry name" value="MFS_1"/>
    <property type="match status" value="1"/>
</dbReference>
<organism evidence="5 6">
    <name type="scientific">Paramuricea clavata</name>
    <name type="common">Red gorgonian</name>
    <name type="synonym">Violescent sea-whip</name>
    <dbReference type="NCBI Taxonomy" id="317549"/>
    <lineage>
        <taxon>Eukaryota</taxon>
        <taxon>Metazoa</taxon>
        <taxon>Cnidaria</taxon>
        <taxon>Anthozoa</taxon>
        <taxon>Octocorallia</taxon>
        <taxon>Malacalcyonacea</taxon>
        <taxon>Plexauridae</taxon>
        <taxon>Paramuricea</taxon>
    </lineage>
</organism>
<dbReference type="PROSITE" id="PS50850">
    <property type="entry name" value="MFS"/>
    <property type="match status" value="1"/>
</dbReference>
<keyword evidence="3" id="KW-1133">Transmembrane helix</keyword>
<dbReference type="InterPro" id="IPR020846">
    <property type="entry name" value="MFS_dom"/>
</dbReference>